<dbReference type="OrthoDB" id="3029470at2759"/>
<evidence type="ECO:0000313" key="1">
    <source>
        <dbReference type="EMBL" id="PTB75277.1"/>
    </source>
</evidence>
<evidence type="ECO:0000313" key="2">
    <source>
        <dbReference type="Proteomes" id="UP000240760"/>
    </source>
</evidence>
<accession>A0A2T4C132</accession>
<dbReference type="STRING" id="983965.A0A2T4C132"/>
<reference evidence="1 2" key="1">
    <citation type="submission" date="2016-07" db="EMBL/GenBank/DDBJ databases">
        <title>Multiple horizontal gene transfer events from other fungi enriched the ability of initially mycotrophic Trichoderma (Ascomycota) to feed on dead plant biomass.</title>
        <authorList>
            <consortium name="DOE Joint Genome Institute"/>
            <person name="Aerts A."/>
            <person name="Atanasova L."/>
            <person name="Chenthamara K."/>
            <person name="Zhang J."/>
            <person name="Grujic M."/>
            <person name="Henrissat B."/>
            <person name="Kuo A."/>
            <person name="Salamov A."/>
            <person name="Lipzen A."/>
            <person name="Labutti K."/>
            <person name="Barry K."/>
            <person name="Miao Y."/>
            <person name="Rahimi M.J."/>
            <person name="Shen Q."/>
            <person name="Grigoriev I.V."/>
            <person name="Kubicek C.P."/>
            <person name="Druzhinina I.S."/>
        </authorList>
    </citation>
    <scope>NUCLEOTIDE SEQUENCE [LARGE SCALE GENOMIC DNA]</scope>
    <source>
        <strain evidence="1 2">ATCC 18648</strain>
    </source>
</reference>
<dbReference type="AlphaFoldDB" id="A0A2T4C132"/>
<dbReference type="Proteomes" id="UP000240760">
    <property type="component" value="Unassembled WGS sequence"/>
</dbReference>
<organism evidence="1 2">
    <name type="scientific">Trichoderma longibrachiatum ATCC 18648</name>
    <dbReference type="NCBI Taxonomy" id="983965"/>
    <lineage>
        <taxon>Eukaryota</taxon>
        <taxon>Fungi</taxon>
        <taxon>Dikarya</taxon>
        <taxon>Ascomycota</taxon>
        <taxon>Pezizomycotina</taxon>
        <taxon>Sordariomycetes</taxon>
        <taxon>Hypocreomycetidae</taxon>
        <taxon>Hypocreales</taxon>
        <taxon>Hypocreaceae</taxon>
        <taxon>Trichoderma</taxon>
    </lineage>
</organism>
<sequence length="480" mass="52780">MEGSLYAAASSLLVTAANPARVDLPGMDHDRCAALHNHLVHYAWTAEGRPPTRLQVNNNETFFTAHGTAAEVLRERLEPSLAAFLAAAQLPPNGPEPAPLFVWAAGISEPDTLFLQEAADLFDEPVGSLVCLYYPNIGHGGESGGGLIYHQDHHRAAVLMHMDDYDYVLPYEAHKELWNPLETVLSNWITLIHLGKALVTASSRDEPGLFGNEKIGPWEWRPYSEAQVSDCVAAWNRLCEAIERCIPSTGLDPDTDSSRPLSSSSALDAASIPNPCFARSFLTRARRPRFHHIAPGIVLPPADAAAFAAMQPFTGLPRSHDAVIPPVCLFPAAPGEREVALTASSSPFCNDFRPTSAKSHVPSKVSAGVYSESVERDSGHDYAEEGFWLLLPYGFDNNWGARDGSLIEKGKLADLFQHGYKPFGGDYYRPQRLERLLEWWCKLIEEGIWSVGPEGVQGTIDTFKDAGTARWRDYIIPPTW</sequence>
<protein>
    <submittedName>
        <fullName evidence="1">Uncharacterized protein</fullName>
    </submittedName>
</protein>
<proteinExistence type="predicted"/>
<gene>
    <name evidence="1" type="ORF">M440DRAFT_1272147</name>
</gene>
<keyword evidence="2" id="KW-1185">Reference proteome</keyword>
<dbReference type="EMBL" id="KZ679134">
    <property type="protein sequence ID" value="PTB75277.1"/>
    <property type="molecule type" value="Genomic_DNA"/>
</dbReference>
<name>A0A2T4C132_TRILO</name>